<reference evidence="2" key="1">
    <citation type="journal article" date="2018" name="Nat. Microbiol.">
        <title>Leveraging single-cell genomics to expand the fungal tree of life.</title>
        <authorList>
            <person name="Ahrendt S.R."/>
            <person name="Quandt C.A."/>
            <person name="Ciobanu D."/>
            <person name="Clum A."/>
            <person name="Salamov A."/>
            <person name="Andreopoulos B."/>
            <person name="Cheng J.F."/>
            <person name="Woyke T."/>
            <person name="Pelin A."/>
            <person name="Henrissat B."/>
            <person name="Reynolds N.K."/>
            <person name="Benny G.L."/>
            <person name="Smith M.E."/>
            <person name="James T.Y."/>
            <person name="Grigoriev I.V."/>
        </authorList>
    </citation>
    <scope>NUCLEOTIDE SEQUENCE [LARGE SCALE GENOMIC DNA]</scope>
    <source>
        <strain evidence="2">CSF55</strain>
    </source>
</reference>
<dbReference type="Proteomes" id="UP000281549">
    <property type="component" value="Unassembled WGS sequence"/>
</dbReference>
<dbReference type="Gene3D" id="2.60.120.330">
    <property type="entry name" value="B-lactam Antibiotic, Isopenicillin N Synthase, Chain"/>
    <property type="match status" value="1"/>
</dbReference>
<dbReference type="InterPro" id="IPR027443">
    <property type="entry name" value="IPNS-like_sf"/>
</dbReference>
<organism evidence="1 2">
    <name type="scientific">Rozella allomycis (strain CSF55)</name>
    <dbReference type="NCBI Taxonomy" id="988480"/>
    <lineage>
        <taxon>Eukaryota</taxon>
        <taxon>Fungi</taxon>
        <taxon>Fungi incertae sedis</taxon>
        <taxon>Cryptomycota</taxon>
        <taxon>Cryptomycota incertae sedis</taxon>
        <taxon>Rozella</taxon>
    </lineage>
</organism>
<evidence type="ECO:0000313" key="1">
    <source>
        <dbReference type="EMBL" id="RKP15883.1"/>
    </source>
</evidence>
<dbReference type="SUPFAM" id="SSF51197">
    <property type="entry name" value="Clavaminate synthase-like"/>
    <property type="match status" value="1"/>
</dbReference>
<evidence type="ECO:0000313" key="2">
    <source>
        <dbReference type="Proteomes" id="UP000281549"/>
    </source>
</evidence>
<protein>
    <submittedName>
        <fullName evidence="1">Uncharacterized protein</fullName>
    </submittedName>
</protein>
<accession>A0A4P9Y9M5</accession>
<sequence length="100" mass="11106">MSVSIPDGYLLLQAGKQLEYLTGGCIKAGYHEVTCSERTIEALKKAKEENKSLWRISSTMFVHVASDLILKPINGFENSSYEPILAGDQVSNELRMISLK</sequence>
<name>A0A4P9Y9M5_ROZAC</name>
<dbReference type="AlphaFoldDB" id="A0A4P9Y9M5"/>
<dbReference type="EMBL" id="ML007435">
    <property type="protein sequence ID" value="RKP15883.1"/>
    <property type="molecule type" value="Genomic_DNA"/>
</dbReference>
<gene>
    <name evidence="1" type="ORF">ROZALSC1DRAFT_25931</name>
</gene>
<proteinExistence type="predicted"/>